<dbReference type="InterPro" id="IPR027417">
    <property type="entry name" value="P-loop_NTPase"/>
</dbReference>
<sequence>MTIERISLLRNVGQFDNVSSGAQLPLTPFSVIYAENGRGKTTLSAILKSLSSGDPSLIQNRKRLKAQHEPHVIIQFSGASAIFQNGAWSATQPEIHVFDDAFVAENVCSGIEIETSHRQNLHELILGAKGVALSKALQGHVERIEQHNKDLRAKQDAIPAAARGPFSVDAFCGLSPKKDIDQEIEEAERRLAAAKAAGAIHQRTAFQSLNLPGFDLDRIRAVLARSLPELEAAAAALVREHLRKLGRDGENWVAEGMPRIEAASAGLDHKACPFCAQDLAGSNLIPHYQAYFSDAYSQLKADIRTLGRGIAADHGGEVMAGFERSIRDVSETRDFWKAFTPIPDIHVDTAAVVRAWTAARESVLEILRAKAVSPLEPMKLPDQAVEAVAAFDEQRRSVAEAFDKFLACNEAIKTVKEQAASADVSALEGDLVRLKSIKARFEPDVAAKCDDYLKEKAEKARTEAARTKAREALDRYRETIFPAYEVAINAYLAKFNAGFRLGSVTSVNNRGGSAANYHVVINNENVPLTADAGPSFRTTLSAGDRNTLALAFFFSSLEQAGNLADKILVIDDPMTSLDEHRSLTTMEVMRELYDKVRQIIVLSHSKPFLCDLWASADKNGRSSARIARSNPGSTILAWDVSADAVTEHDRRHKLVRDYLHTADHTKEREVAAALRHILESYMRVACPAHCPPERLLGNFLLECERKLGAQDEILSEANVRELKQLLGYANRFHHDTNPAWQTVLINDAELVGYAQRTLKFCSRT</sequence>
<evidence type="ECO:0000313" key="4">
    <source>
        <dbReference type="Proteomes" id="UP000474758"/>
    </source>
</evidence>
<keyword evidence="4" id="KW-1185">Reference proteome</keyword>
<dbReference type="EMBL" id="JAALFE010000021">
    <property type="protein sequence ID" value="NGQ92682.1"/>
    <property type="molecule type" value="Genomic_DNA"/>
</dbReference>
<comment type="caution">
    <text evidence="3">The sequence shown here is derived from an EMBL/GenBank/DDBJ whole genome shotgun (WGS) entry which is preliminary data.</text>
</comment>
<accession>A0A6M1U1U0</accession>
<feature type="domain" description="Protein CR006 P-loop" evidence="2">
    <location>
        <begin position="13"/>
        <end position="161"/>
    </location>
</feature>
<name>A0A6M1U1U0_9RHOB</name>
<dbReference type="SUPFAM" id="SSF52540">
    <property type="entry name" value="P-loop containing nucleoside triphosphate hydrolases"/>
    <property type="match status" value="1"/>
</dbReference>
<dbReference type="Gene3D" id="3.40.50.300">
    <property type="entry name" value="P-loop containing nucleotide triphosphate hydrolases"/>
    <property type="match status" value="1"/>
</dbReference>
<gene>
    <name evidence="3" type="ORF">G5V65_17450</name>
</gene>
<dbReference type="InterPro" id="IPR026866">
    <property type="entry name" value="CR006_AAA"/>
</dbReference>
<dbReference type="Proteomes" id="UP000474758">
    <property type="component" value="Unassembled WGS sequence"/>
</dbReference>
<dbReference type="AlphaFoldDB" id="A0A6M1U1U0"/>
<dbReference type="PANTHER" id="PTHR32114">
    <property type="entry name" value="ABC TRANSPORTER ABCH.3"/>
    <property type="match status" value="1"/>
</dbReference>
<reference evidence="3 4" key="1">
    <citation type="submission" date="2020-02" db="EMBL/GenBank/DDBJ databases">
        <title>Rhodobacter translucens sp. nov., a novel bacterium isolated from activated sludge.</title>
        <authorList>
            <person name="Liu J."/>
        </authorList>
    </citation>
    <scope>NUCLEOTIDE SEQUENCE [LARGE SCALE GENOMIC DNA]</scope>
    <source>
        <strain evidence="3 4">HX-7-19</strain>
    </source>
</reference>
<evidence type="ECO:0000259" key="2">
    <source>
        <dbReference type="Pfam" id="PF13166"/>
    </source>
</evidence>
<protein>
    <submittedName>
        <fullName evidence="3">AAA family ATPase</fullName>
    </submittedName>
</protein>
<dbReference type="PANTHER" id="PTHR32114:SF2">
    <property type="entry name" value="ABC TRANSPORTER ABCH.3"/>
    <property type="match status" value="1"/>
</dbReference>
<proteinExistence type="predicted"/>
<keyword evidence="1" id="KW-0175">Coiled coil</keyword>
<evidence type="ECO:0000313" key="3">
    <source>
        <dbReference type="EMBL" id="NGQ92682.1"/>
    </source>
</evidence>
<feature type="domain" description="Protein CR006 P-loop" evidence="2">
    <location>
        <begin position="248"/>
        <end position="684"/>
    </location>
</feature>
<organism evidence="3 4">
    <name type="scientific">Paragemmobacter kunshanensis</name>
    <dbReference type="NCBI Taxonomy" id="2583234"/>
    <lineage>
        <taxon>Bacteria</taxon>
        <taxon>Pseudomonadati</taxon>
        <taxon>Pseudomonadota</taxon>
        <taxon>Alphaproteobacteria</taxon>
        <taxon>Rhodobacterales</taxon>
        <taxon>Paracoccaceae</taxon>
        <taxon>Paragemmobacter</taxon>
    </lineage>
</organism>
<dbReference type="Pfam" id="PF13166">
    <property type="entry name" value="AAA_13"/>
    <property type="match status" value="2"/>
</dbReference>
<feature type="coiled-coil region" evidence="1">
    <location>
        <begin position="134"/>
        <end position="204"/>
    </location>
</feature>
<evidence type="ECO:0000256" key="1">
    <source>
        <dbReference type="SAM" id="Coils"/>
    </source>
</evidence>
<dbReference type="RefSeq" id="WP_165052614.1">
    <property type="nucleotide sequence ID" value="NZ_JAALFE010000021.1"/>
</dbReference>